<evidence type="ECO:0008006" key="3">
    <source>
        <dbReference type="Google" id="ProtNLM"/>
    </source>
</evidence>
<proteinExistence type="predicted"/>
<organism evidence="1 2">
    <name type="scientific">Candidatus Desantisbacteria bacterium CG_4_10_14_0_8_um_filter_48_22</name>
    <dbReference type="NCBI Taxonomy" id="1974543"/>
    <lineage>
        <taxon>Bacteria</taxon>
        <taxon>Candidatus Desantisiibacteriota</taxon>
    </lineage>
</organism>
<reference evidence="2" key="1">
    <citation type="submission" date="2017-09" db="EMBL/GenBank/DDBJ databases">
        <title>Depth-based differentiation of microbial function through sediment-hosted aquifers and enrichment of novel symbionts in the deep terrestrial subsurface.</title>
        <authorList>
            <person name="Probst A.J."/>
            <person name="Ladd B."/>
            <person name="Jarett J.K."/>
            <person name="Geller-Mcgrath D.E."/>
            <person name="Sieber C.M.K."/>
            <person name="Emerson J.B."/>
            <person name="Anantharaman K."/>
            <person name="Thomas B.C."/>
            <person name="Malmstrom R."/>
            <person name="Stieglmeier M."/>
            <person name="Klingl A."/>
            <person name="Woyke T."/>
            <person name="Ryan C.M."/>
            <person name="Banfield J.F."/>
        </authorList>
    </citation>
    <scope>NUCLEOTIDE SEQUENCE [LARGE SCALE GENOMIC DNA]</scope>
</reference>
<dbReference type="SUPFAM" id="SSF48371">
    <property type="entry name" value="ARM repeat"/>
    <property type="match status" value="1"/>
</dbReference>
<dbReference type="Pfam" id="PF13646">
    <property type="entry name" value="HEAT_2"/>
    <property type="match status" value="1"/>
</dbReference>
<dbReference type="Proteomes" id="UP000229307">
    <property type="component" value="Unassembled WGS sequence"/>
</dbReference>
<dbReference type="AlphaFoldDB" id="A0A2M7SAH1"/>
<dbReference type="SMART" id="SM00567">
    <property type="entry name" value="EZ_HEAT"/>
    <property type="match status" value="2"/>
</dbReference>
<evidence type="ECO:0000313" key="2">
    <source>
        <dbReference type="Proteomes" id="UP000229307"/>
    </source>
</evidence>
<dbReference type="InterPro" id="IPR011989">
    <property type="entry name" value="ARM-like"/>
</dbReference>
<comment type="caution">
    <text evidence="1">The sequence shown here is derived from an EMBL/GenBank/DDBJ whole genome shotgun (WGS) entry which is preliminary data.</text>
</comment>
<dbReference type="InterPro" id="IPR016024">
    <property type="entry name" value="ARM-type_fold"/>
</dbReference>
<sequence length="252" mass="28807">MNSIEQLISYLNDSGEETRAGAVRRLGELKDSRAIDFLLKAYKDETYTMQIAEAPPGVKASVILALSQIGGERARSEILKILKGTIEIGPREETKIMCYDNLFGDILDYAVRFLSNWKDDEVYKLFYYMATSETSSLAEYDDPRIYAYMYFIRREMDLKGISTIKGRVDYLVDQYPDTYSGMIRPGISSVETIIKKGIGCNLTEMGMDAAPFLKARIDKMPQSPKKICLNGELNSIRFMAEQRYTPTWVRPW</sequence>
<dbReference type="EMBL" id="PFMR01000184">
    <property type="protein sequence ID" value="PIZ16469.1"/>
    <property type="molecule type" value="Genomic_DNA"/>
</dbReference>
<dbReference type="InterPro" id="IPR004155">
    <property type="entry name" value="PBS_lyase_HEAT"/>
</dbReference>
<evidence type="ECO:0000313" key="1">
    <source>
        <dbReference type="EMBL" id="PIZ16469.1"/>
    </source>
</evidence>
<gene>
    <name evidence="1" type="ORF">COY52_06935</name>
</gene>
<name>A0A2M7SAH1_9BACT</name>
<accession>A0A2M7SAH1</accession>
<dbReference type="Gene3D" id="1.25.10.10">
    <property type="entry name" value="Leucine-rich Repeat Variant"/>
    <property type="match status" value="1"/>
</dbReference>
<protein>
    <recommendedName>
        <fullName evidence="3">HEAT repeat domain-containing protein</fullName>
    </recommendedName>
</protein>